<dbReference type="AlphaFoldDB" id="A0A5B8MGE6"/>
<dbReference type="Proteomes" id="UP000316726">
    <property type="component" value="Chromosome 3"/>
</dbReference>
<gene>
    <name evidence="5" type="ORF">A3770_03p22560</name>
</gene>
<dbReference type="CDD" id="cd10527">
    <property type="entry name" value="SET_LSMT"/>
    <property type="match status" value="1"/>
</dbReference>
<dbReference type="EMBL" id="CP031036">
    <property type="protein sequence ID" value="QDZ19738.1"/>
    <property type="molecule type" value="Genomic_DNA"/>
</dbReference>
<dbReference type="InterPro" id="IPR036464">
    <property type="entry name" value="Rubisco_LSMT_subst-bd_sf"/>
</dbReference>
<evidence type="ECO:0000256" key="3">
    <source>
        <dbReference type="ARBA" id="ARBA00022691"/>
    </source>
</evidence>
<name>A0A5B8MGE6_9CHLO</name>
<accession>A0A5B8MGE6</accession>
<dbReference type="Gene3D" id="3.90.1410.10">
    <property type="entry name" value="set domain protein methyltransferase, domain 1"/>
    <property type="match status" value="1"/>
</dbReference>
<dbReference type="InterPro" id="IPR050600">
    <property type="entry name" value="SETD3_SETD6_MTase"/>
</dbReference>
<dbReference type="STRING" id="1764295.A0A5B8MGE6"/>
<dbReference type="OrthoDB" id="341421at2759"/>
<evidence type="ECO:0000313" key="6">
    <source>
        <dbReference type="Proteomes" id="UP000316726"/>
    </source>
</evidence>
<evidence type="ECO:0000256" key="2">
    <source>
        <dbReference type="ARBA" id="ARBA00022679"/>
    </source>
</evidence>
<proteinExistence type="predicted"/>
<dbReference type="GO" id="GO:0016279">
    <property type="term" value="F:protein-lysine N-methyltransferase activity"/>
    <property type="evidence" value="ECO:0007669"/>
    <property type="project" value="TreeGrafter"/>
</dbReference>
<dbReference type="InterPro" id="IPR046341">
    <property type="entry name" value="SET_dom_sf"/>
</dbReference>
<keyword evidence="2" id="KW-0808">Transferase</keyword>
<dbReference type="PANTHER" id="PTHR13271">
    <property type="entry name" value="UNCHARACTERIZED PUTATIVE METHYLTRANSFERASE"/>
    <property type="match status" value="1"/>
</dbReference>
<organism evidence="5 6">
    <name type="scientific">Chloropicon primus</name>
    <dbReference type="NCBI Taxonomy" id="1764295"/>
    <lineage>
        <taxon>Eukaryota</taxon>
        <taxon>Viridiplantae</taxon>
        <taxon>Chlorophyta</taxon>
        <taxon>Chloropicophyceae</taxon>
        <taxon>Chloropicales</taxon>
        <taxon>Chloropicaceae</taxon>
        <taxon>Chloropicon</taxon>
    </lineage>
</organism>
<keyword evidence="6" id="KW-1185">Reference proteome</keyword>
<keyword evidence="1" id="KW-0489">Methyltransferase</keyword>
<keyword evidence="3" id="KW-0949">S-adenosyl-L-methionine</keyword>
<evidence type="ECO:0008006" key="7">
    <source>
        <dbReference type="Google" id="ProtNLM"/>
    </source>
</evidence>
<dbReference type="GO" id="GO:0032259">
    <property type="term" value="P:methylation"/>
    <property type="evidence" value="ECO:0007669"/>
    <property type="project" value="UniProtKB-KW"/>
</dbReference>
<evidence type="ECO:0000256" key="4">
    <source>
        <dbReference type="SAM" id="MobiDB-lite"/>
    </source>
</evidence>
<dbReference type="SUPFAM" id="SSF81822">
    <property type="entry name" value="RuBisCo LSMT C-terminal, substrate-binding domain"/>
    <property type="match status" value="1"/>
</dbReference>
<reference evidence="5 6" key="1">
    <citation type="submission" date="2018-07" db="EMBL/GenBank/DDBJ databases">
        <title>The complete nuclear genome of the prasinophyte Chloropicon primus (CCMP1205).</title>
        <authorList>
            <person name="Pombert J.-F."/>
            <person name="Otis C."/>
            <person name="Turmel M."/>
            <person name="Lemieux C."/>
        </authorList>
    </citation>
    <scope>NUCLEOTIDE SEQUENCE [LARGE SCALE GENOMIC DNA]</scope>
    <source>
        <strain evidence="5 6">CCMP1205</strain>
    </source>
</reference>
<evidence type="ECO:0000256" key="1">
    <source>
        <dbReference type="ARBA" id="ARBA00022603"/>
    </source>
</evidence>
<dbReference type="SUPFAM" id="SSF82199">
    <property type="entry name" value="SET domain"/>
    <property type="match status" value="1"/>
</dbReference>
<protein>
    <recommendedName>
        <fullName evidence="7">SET domain-containing protein</fullName>
    </recommendedName>
</protein>
<dbReference type="PANTHER" id="PTHR13271:SF151">
    <property type="entry name" value="SET DOMAIN-CONTAINING PROTEIN 4"/>
    <property type="match status" value="1"/>
</dbReference>
<evidence type="ECO:0000313" key="5">
    <source>
        <dbReference type="EMBL" id="QDZ19738.1"/>
    </source>
</evidence>
<feature type="region of interest" description="Disordered" evidence="4">
    <location>
        <begin position="116"/>
        <end position="136"/>
    </location>
</feature>
<sequence length="474" mass="51243">MEGLRRWVEGSGGRVDSRLDLRETACGCSRTLTAGEPYKEGETIVRIPWCRALNLRSALRRHSVAEKGGKGDLLLGGLQGFLSFCKSAEGVGHSTISLLVALQICGEASPGASGDMRSYTSLLPAPPPPEPGEGGPSLFDAVRGPPLIHPLLFEEDQLDELQNAGLSASIRRERGLLRFIYDTALNSEALSFRDFLWSIAIVRSRSLNLSLHLEGKLQEAHGEALQCMLPLIDLCDHSAGANCSLRCCISGSAVGAIELVAQADIDEGSPMTIDYGHRPLRDFFRCYGFTPDENESRSEVFEDADHTPLESVLVGGHRGGGFFSLRRILLLSSLPRAPPEPGSDRIQDVLDGALLEKRLLLDSDGCGLLYEIEDESSQSVSSFRDCPEVLGGLTASGGRLFCDQGTEALAISRVLDYFQGLSDRMPTTLEEDEVILKGSGLPLWEQASVRYRMARKALMGRVVGDLKGAQLAAA</sequence>